<gene>
    <name evidence="1" type="ORF">GT037_000169</name>
</gene>
<sequence>MEQHQDSTSGERCKLIRLDSHIPSKAASPEYTFAFAYKKPQTIPKTWECMGTQNRVGLLDLPRELRDMIYAHVCDGMRRNGNGWRKEGEWAQDRYVFGQGPWEVQNCNIMRTCRQVHWEFAEVLYTRPLQLTGPSITKFHIVVTGSHILPLSKTYAPLVKKLAFIHSTGLRDYFDRDELGHRQRPNAEVLWLDIVTATMKLLKLFPAVQVLRIIIDYEPIAPPDSVLMSLLGKCKGRREELIERAEEFIKAVRRSDTRPIKVPQQLELFHLEDNGILREMPWSEALRNIQAAELHKKELREKP</sequence>
<protein>
    <submittedName>
        <fullName evidence="1">Uncharacterized protein</fullName>
    </submittedName>
</protein>
<dbReference type="AlphaFoldDB" id="A0A8H7BFY3"/>
<dbReference type="RefSeq" id="XP_038791072.1">
    <property type="nucleotide sequence ID" value="XM_038925216.1"/>
</dbReference>
<proteinExistence type="predicted"/>
<dbReference type="EMBL" id="JAAABM010000001">
    <property type="protein sequence ID" value="KAF7681193.1"/>
    <property type="molecule type" value="Genomic_DNA"/>
</dbReference>
<dbReference type="InterPro" id="IPR038883">
    <property type="entry name" value="AN11006-like"/>
</dbReference>
<reference evidence="1" key="1">
    <citation type="submission" date="2020-01" db="EMBL/GenBank/DDBJ databases">
        <authorList>
            <person name="Feng Z.H.Z."/>
        </authorList>
    </citation>
    <scope>NUCLEOTIDE SEQUENCE</scope>
    <source>
        <strain evidence="1">CBS107.38</strain>
    </source>
</reference>
<evidence type="ECO:0000313" key="1">
    <source>
        <dbReference type="EMBL" id="KAF7681193.1"/>
    </source>
</evidence>
<dbReference type="PANTHER" id="PTHR42085">
    <property type="entry name" value="F-BOX DOMAIN-CONTAINING PROTEIN"/>
    <property type="match status" value="1"/>
</dbReference>
<organism evidence="1 2">
    <name type="scientific">Alternaria burnsii</name>
    <dbReference type="NCBI Taxonomy" id="1187904"/>
    <lineage>
        <taxon>Eukaryota</taxon>
        <taxon>Fungi</taxon>
        <taxon>Dikarya</taxon>
        <taxon>Ascomycota</taxon>
        <taxon>Pezizomycotina</taxon>
        <taxon>Dothideomycetes</taxon>
        <taxon>Pleosporomycetidae</taxon>
        <taxon>Pleosporales</taxon>
        <taxon>Pleosporineae</taxon>
        <taxon>Pleosporaceae</taxon>
        <taxon>Alternaria</taxon>
        <taxon>Alternaria sect. Alternaria</taxon>
    </lineage>
</organism>
<dbReference type="GeneID" id="62198394"/>
<name>A0A8H7BFY3_9PLEO</name>
<dbReference type="PANTHER" id="PTHR42085:SF1">
    <property type="entry name" value="F-BOX DOMAIN-CONTAINING PROTEIN"/>
    <property type="match status" value="1"/>
</dbReference>
<comment type="caution">
    <text evidence="1">The sequence shown here is derived from an EMBL/GenBank/DDBJ whole genome shotgun (WGS) entry which is preliminary data.</text>
</comment>
<keyword evidence="2" id="KW-1185">Reference proteome</keyword>
<dbReference type="Proteomes" id="UP000596902">
    <property type="component" value="Unassembled WGS sequence"/>
</dbReference>
<accession>A0A8H7BFY3</accession>
<dbReference type="OrthoDB" id="5272396at2759"/>
<reference evidence="1" key="2">
    <citation type="submission" date="2020-08" db="EMBL/GenBank/DDBJ databases">
        <title>Draft Genome Sequence of Cumin Blight Pathogen Alternaria burnsii.</title>
        <authorList>
            <person name="Feng Z."/>
        </authorList>
    </citation>
    <scope>NUCLEOTIDE SEQUENCE</scope>
    <source>
        <strain evidence="1">CBS107.38</strain>
    </source>
</reference>
<evidence type="ECO:0000313" key="2">
    <source>
        <dbReference type="Proteomes" id="UP000596902"/>
    </source>
</evidence>